<dbReference type="GeneID" id="89950912"/>
<dbReference type="RefSeq" id="XP_064678350.1">
    <property type="nucleotide sequence ID" value="XM_064826490.1"/>
</dbReference>
<gene>
    <name evidence="2" type="primary">MSH6_1</name>
    <name evidence="2" type="ORF">ATC70_007226</name>
</gene>
<reference evidence="2 3" key="1">
    <citation type="submission" date="2022-11" db="EMBL/GenBank/DDBJ databases">
        <title>Mucor velutinosus strain NIH1002 WGS.</title>
        <authorList>
            <person name="Subramanian P."/>
            <person name="Mullikin J.C."/>
            <person name="Segre J.A."/>
            <person name="Zelazny A.M."/>
        </authorList>
    </citation>
    <scope>NUCLEOTIDE SEQUENCE [LARGE SCALE GENOMIC DNA]</scope>
    <source>
        <strain evidence="2 3">NIH1002</strain>
    </source>
</reference>
<dbReference type="AlphaFoldDB" id="A0AAN7HKS3"/>
<evidence type="ECO:0000313" key="3">
    <source>
        <dbReference type="Proteomes" id="UP001304243"/>
    </source>
</evidence>
<evidence type="ECO:0000256" key="1">
    <source>
        <dbReference type="SAM" id="MobiDB-lite"/>
    </source>
</evidence>
<organism evidence="2 3">
    <name type="scientific">Mucor velutinosus</name>
    <dbReference type="NCBI Taxonomy" id="708070"/>
    <lineage>
        <taxon>Eukaryota</taxon>
        <taxon>Fungi</taxon>
        <taxon>Fungi incertae sedis</taxon>
        <taxon>Mucoromycota</taxon>
        <taxon>Mucoromycotina</taxon>
        <taxon>Mucoromycetes</taxon>
        <taxon>Mucorales</taxon>
        <taxon>Mucorineae</taxon>
        <taxon>Mucoraceae</taxon>
        <taxon>Mucor</taxon>
    </lineage>
</organism>
<sequence length="247" mass="28272">MSVCVSNSTLNKVPQPLKRNPNQVFNSNPNPILQLHSPPNKHPMPPKRLPTNSWTEVIKRSKKVRNPADVTDKHRQAITRGFNLAPEGPKGYTTVYFNRSRRFTRTEVRNNLHLIKADASRIIDVTFPARNIIGVLVHLQYKDNLVSILTKNNINVVEGFDPTDPKHLADPKFKEMSLSKREDAAFDLQINRCAKSLVYLANRRSRLLLLLLITFWKMVGPPLNTLILSPLSITSLALWFQEKLWLI</sequence>
<protein>
    <submittedName>
        <fullName evidence="2">DNA mismatch repair protein msh6</fullName>
    </submittedName>
</protein>
<name>A0AAN7HKS3_9FUNG</name>
<accession>A0AAN7HKS3</accession>
<feature type="region of interest" description="Disordered" evidence="1">
    <location>
        <begin position="1"/>
        <end position="23"/>
    </location>
</feature>
<dbReference type="Proteomes" id="UP001304243">
    <property type="component" value="Unassembled WGS sequence"/>
</dbReference>
<keyword evidence="3" id="KW-1185">Reference proteome</keyword>
<comment type="caution">
    <text evidence="2">The sequence shown here is derived from an EMBL/GenBank/DDBJ whole genome shotgun (WGS) entry which is preliminary data.</text>
</comment>
<evidence type="ECO:0000313" key="2">
    <source>
        <dbReference type="EMBL" id="KAK4511684.1"/>
    </source>
</evidence>
<dbReference type="EMBL" id="JASEJX010000028">
    <property type="protein sequence ID" value="KAK4511684.1"/>
    <property type="molecule type" value="Genomic_DNA"/>
</dbReference>
<proteinExistence type="predicted"/>
<feature type="compositionally biased region" description="Polar residues" evidence="1">
    <location>
        <begin position="1"/>
        <end position="12"/>
    </location>
</feature>